<dbReference type="InterPro" id="IPR014755">
    <property type="entry name" value="Cu-Rt/internalin_Ig-like"/>
</dbReference>
<evidence type="ECO:0000256" key="1">
    <source>
        <dbReference type="ARBA" id="ARBA00005445"/>
    </source>
</evidence>
<dbReference type="Pfam" id="PF13205">
    <property type="entry name" value="Big_5"/>
    <property type="match status" value="2"/>
</dbReference>
<evidence type="ECO:0000256" key="2">
    <source>
        <dbReference type="ARBA" id="ARBA00022729"/>
    </source>
</evidence>
<feature type="domain" description="SbsA Ig-like" evidence="3">
    <location>
        <begin position="132"/>
        <end position="235"/>
    </location>
</feature>
<gene>
    <name evidence="4" type="ORF">HUE88_02140</name>
</gene>
<evidence type="ECO:0000259" key="3">
    <source>
        <dbReference type="Pfam" id="PF13205"/>
    </source>
</evidence>
<dbReference type="Gene3D" id="2.60.40.3710">
    <property type="match status" value="1"/>
</dbReference>
<sequence length="468" mass="47351">MLFVLTIFSAGCGGSNDAAVAETTYTPAVIPTSPVNGATGVALNTSISAIPDRLLDASTVDTTTFTLKNGTTAVAGVVTYENNSSMLFNPSANLTASTQYTATITTGVLDSNSSALLATDMVWSFTTGTTIDSIAPTVTSTNPDTNATNVPTDRSVSALFSEALDPSTVSAATFTLAAAGPTYITGTVSYSSNTMVFNPDANLSAITEYTATINTSVTDLAGNALAVAKVWVFTTGAGVAAAQTAVNLGTAGDYVILAKTAISTTGTTAITGDIGVSPAARTYITGFSDTLFSDGTYSTSSLVTGKIYAANMTAPIPSNLTTSVSDMETAYTDAAGLAVPDYIELYAGDVSGKILNPGLYKWGTDVLITDVGVTITGSATDIWIFQIAGDLTVNNGAIVTLAGGALAKNIFWQVAGGTGVSLGTTSDFKGIVLAQKGIVVNTGARVNGRLLAQTAVTLDANAVTQPAN</sequence>
<dbReference type="EMBL" id="CP054492">
    <property type="protein sequence ID" value="QOY53408.1"/>
    <property type="molecule type" value="Genomic_DNA"/>
</dbReference>
<evidence type="ECO:0000313" key="4">
    <source>
        <dbReference type="EMBL" id="QOY53408.1"/>
    </source>
</evidence>
<evidence type="ECO:0000313" key="5">
    <source>
        <dbReference type="Proteomes" id="UP000593994"/>
    </source>
</evidence>
<proteinExistence type="inferred from homology"/>
<dbReference type="InterPro" id="IPR032812">
    <property type="entry name" value="SbsA_Ig"/>
</dbReference>
<feature type="domain" description="SbsA Ig-like" evidence="3">
    <location>
        <begin position="26"/>
        <end position="127"/>
    </location>
</feature>
<dbReference type="AlphaFoldDB" id="A0A7S7LXQ4"/>
<keyword evidence="2" id="KW-0732">Signal</keyword>
<keyword evidence="5" id="KW-1185">Reference proteome</keyword>
<comment type="similarity">
    <text evidence="1">Belongs to the ice-binding protein family.</text>
</comment>
<name>A0A7S7LXQ4_9BACT</name>
<dbReference type="KEGG" id="sbal:HUE88_02140"/>
<reference evidence="4 5" key="1">
    <citation type="submission" date="2020-05" db="EMBL/GenBank/DDBJ databases">
        <title>Sulfurimonas marisnigri, sp. nov., and Sulfurimonas baltica, sp. nov., manganese oxide reducing chemolithoautotrophs of the class Epsilonproteobacteria isolated from the pelagic redoxclines of the Black and Baltic Seas and emended description of the genus Sulfurimonas.</title>
        <authorList>
            <person name="Henkel J.V."/>
            <person name="Laudan C."/>
            <person name="Werner J."/>
            <person name="Neu T."/>
            <person name="Plewe S."/>
            <person name="Sproer C."/>
            <person name="Bunk B."/>
            <person name="Schulz-Vogt H.N."/>
        </authorList>
    </citation>
    <scope>NUCLEOTIDE SEQUENCE [LARGE SCALE GENOMIC DNA]</scope>
    <source>
        <strain evidence="4 5">GD2</strain>
    </source>
</reference>
<dbReference type="InterPro" id="IPR021884">
    <property type="entry name" value="Ice-bd_prot"/>
</dbReference>
<dbReference type="Proteomes" id="UP000593994">
    <property type="component" value="Chromosome"/>
</dbReference>
<organism evidence="4 5">
    <name type="scientific">Candidatus Sulfurimonas baltica</name>
    <dbReference type="NCBI Taxonomy" id="2740404"/>
    <lineage>
        <taxon>Bacteria</taxon>
        <taxon>Pseudomonadati</taxon>
        <taxon>Campylobacterota</taxon>
        <taxon>Epsilonproteobacteria</taxon>
        <taxon>Campylobacterales</taxon>
        <taxon>Sulfurimonadaceae</taxon>
        <taxon>Sulfurimonas</taxon>
    </lineage>
</organism>
<protein>
    <submittedName>
        <fullName evidence="4">DUF3494 domain-containing protein</fullName>
    </submittedName>
</protein>
<accession>A0A7S7LXQ4</accession>
<dbReference type="Pfam" id="PF11999">
    <property type="entry name" value="Ice_binding"/>
    <property type="match status" value="1"/>
</dbReference>
<dbReference type="Gene3D" id="2.60.40.1220">
    <property type="match status" value="1"/>
</dbReference>